<dbReference type="Gene3D" id="1.20.1280.50">
    <property type="match status" value="1"/>
</dbReference>
<evidence type="ECO:0000259" key="1">
    <source>
        <dbReference type="SMART" id="SM00256"/>
    </source>
</evidence>
<dbReference type="SMART" id="SM00256">
    <property type="entry name" value="FBOX"/>
    <property type="match status" value="1"/>
</dbReference>
<dbReference type="InterPro" id="IPR015915">
    <property type="entry name" value="Kelch-typ_b-propeller"/>
</dbReference>
<dbReference type="InterPro" id="IPR001810">
    <property type="entry name" value="F-box_dom"/>
</dbReference>
<feature type="domain" description="F-box" evidence="1">
    <location>
        <begin position="134"/>
        <end position="174"/>
    </location>
</feature>
<dbReference type="OrthoDB" id="1913441at2759"/>
<dbReference type="EMBL" id="AUSU01005534">
    <property type="protein sequence ID" value="EPS63365.1"/>
    <property type="molecule type" value="Genomic_DNA"/>
</dbReference>
<dbReference type="AlphaFoldDB" id="S8C9D1"/>
<dbReference type="Proteomes" id="UP000015453">
    <property type="component" value="Unassembled WGS sequence"/>
</dbReference>
<dbReference type="InterPro" id="IPR036047">
    <property type="entry name" value="F-box-like_dom_sf"/>
</dbReference>
<evidence type="ECO:0000313" key="2">
    <source>
        <dbReference type="EMBL" id="EPS63365.1"/>
    </source>
</evidence>
<dbReference type="SUPFAM" id="SSF81383">
    <property type="entry name" value="F-box domain"/>
    <property type="match status" value="1"/>
</dbReference>
<dbReference type="Pfam" id="PF00646">
    <property type="entry name" value="F-box"/>
    <property type="match status" value="1"/>
</dbReference>
<reference evidence="2 3" key="1">
    <citation type="journal article" date="2013" name="BMC Genomics">
        <title>The miniature genome of a carnivorous plant Genlisea aurea contains a low number of genes and short non-coding sequences.</title>
        <authorList>
            <person name="Leushkin E.V."/>
            <person name="Sutormin R.A."/>
            <person name="Nabieva E.R."/>
            <person name="Penin A.A."/>
            <person name="Kondrashov A.S."/>
            <person name="Logacheva M.D."/>
        </authorList>
    </citation>
    <scope>NUCLEOTIDE SEQUENCE [LARGE SCALE GENOMIC DNA]</scope>
</reference>
<evidence type="ECO:0000313" key="3">
    <source>
        <dbReference type="Proteomes" id="UP000015453"/>
    </source>
</evidence>
<dbReference type="Gene3D" id="2.120.10.80">
    <property type="entry name" value="Kelch-type beta propeller"/>
    <property type="match status" value="1"/>
</dbReference>
<dbReference type="SUPFAM" id="SSF117281">
    <property type="entry name" value="Kelch motif"/>
    <property type="match status" value="1"/>
</dbReference>
<dbReference type="GO" id="GO:0019005">
    <property type="term" value="C:SCF ubiquitin ligase complex"/>
    <property type="evidence" value="ECO:0007669"/>
    <property type="project" value="TreeGrafter"/>
</dbReference>
<dbReference type="InterPro" id="IPR006652">
    <property type="entry name" value="Kelch_1"/>
</dbReference>
<sequence>EEQIDLDLESLSFSKRLLRNMSRKLKRKDGAAAINKIEDETSRNPSRCLPIYTRGGGCSKVGAETAEDNAGGDPSYSRRSIAAVPEDYINVCGNDDSVSAIDCFPHGKLFRRHHNRRALTYSIVPDSNSINCRLPDDVLEMCLVRLPLASVMNARLVCRKWRSLCSSPRFSQIRREGSFQTPWLFLLGIVTDGYCSGEIHVFDVALDRWHRIESPVLKGRFLFSVSGIHDDVYIVGGCSSLSNTGRVDRSSFKTHKSVVVFSPSTKSWRKAASMKYARSSPVVAAAQVSHDFFAIRNQQNHHHHHRSFYRPAKLAAGASSDVYEDPHRLSVRRQQRYSLDENEFALFPPIRPWKQHESLESSRRFVVIVVGGLGPWDEPLDSGEIYDPVSNKWTEIPRLPLDFGRACSGAVCHGVLYVYSESDKLMGYDIERGTWTRIQTTPTGPPPQRVQEYYPRLVACNNERLFMVSVLWCEGEGEIGRRNKAVRKVWELDPTRVGWTETCTHPDAPMDWNAGFVADREVIFGVEIFKIFGRVLDFVTVLDVGGGGGGGGGRWKHVWRKQHEFDASSCITKSLVVLHL</sequence>
<dbReference type="PANTHER" id="PTHR47712">
    <property type="entry name" value="OS09G0555300 PROTEIN"/>
    <property type="match status" value="1"/>
</dbReference>
<feature type="non-terminal residue" evidence="2">
    <location>
        <position position="1"/>
    </location>
</feature>
<comment type="caution">
    <text evidence="2">The sequence shown here is derived from an EMBL/GenBank/DDBJ whole genome shotgun (WGS) entry which is preliminary data.</text>
</comment>
<dbReference type="CDD" id="cd22157">
    <property type="entry name" value="F-box_AtFBW1-like"/>
    <property type="match status" value="1"/>
</dbReference>
<organism evidence="2 3">
    <name type="scientific">Genlisea aurea</name>
    <dbReference type="NCBI Taxonomy" id="192259"/>
    <lineage>
        <taxon>Eukaryota</taxon>
        <taxon>Viridiplantae</taxon>
        <taxon>Streptophyta</taxon>
        <taxon>Embryophyta</taxon>
        <taxon>Tracheophyta</taxon>
        <taxon>Spermatophyta</taxon>
        <taxon>Magnoliopsida</taxon>
        <taxon>eudicotyledons</taxon>
        <taxon>Gunneridae</taxon>
        <taxon>Pentapetalae</taxon>
        <taxon>asterids</taxon>
        <taxon>lamiids</taxon>
        <taxon>Lamiales</taxon>
        <taxon>Lentibulariaceae</taxon>
        <taxon>Genlisea</taxon>
    </lineage>
</organism>
<dbReference type="PANTHER" id="PTHR47712:SF1">
    <property type="entry name" value="OS09G0555300 PROTEIN"/>
    <property type="match status" value="1"/>
</dbReference>
<keyword evidence="3" id="KW-1185">Reference proteome</keyword>
<accession>S8C9D1</accession>
<dbReference type="SMART" id="SM00612">
    <property type="entry name" value="Kelch"/>
    <property type="match status" value="2"/>
</dbReference>
<gene>
    <name evidence="2" type="ORF">M569_11416</name>
</gene>
<protein>
    <recommendedName>
        <fullName evidence="1">F-box domain-containing protein</fullName>
    </recommendedName>
</protein>
<proteinExistence type="predicted"/>
<dbReference type="Pfam" id="PF01344">
    <property type="entry name" value="Kelch_1"/>
    <property type="match status" value="2"/>
</dbReference>
<name>S8C9D1_9LAMI</name>